<accession>A0A0U5AWS0</accession>
<gene>
    <name evidence="1" type="ORF">CB4_02344</name>
</gene>
<name>A0A0U5AWS0_9BACL</name>
<reference evidence="1 2" key="1">
    <citation type="submission" date="2015-12" db="EMBL/GenBank/DDBJ databases">
        <title>Genome sequence of Aneurinibacillus soli.</title>
        <authorList>
            <person name="Lee J.S."/>
            <person name="Lee K.C."/>
            <person name="Kim K.K."/>
            <person name="Lee B.W."/>
        </authorList>
    </citation>
    <scope>NUCLEOTIDE SEQUENCE [LARGE SCALE GENOMIC DNA]</scope>
    <source>
        <strain evidence="1 2">CB4</strain>
    </source>
</reference>
<evidence type="ECO:0000313" key="2">
    <source>
        <dbReference type="Proteomes" id="UP000217696"/>
    </source>
</evidence>
<proteinExistence type="predicted"/>
<dbReference type="KEGG" id="asoc:CB4_02344"/>
<dbReference type="RefSeq" id="WP_096465946.1">
    <property type="nucleotide sequence ID" value="NZ_AP017312.1"/>
</dbReference>
<dbReference type="Proteomes" id="UP000217696">
    <property type="component" value="Chromosome"/>
</dbReference>
<sequence>MFVKEKFLMQLLPDNLESLFNDWGWETIFRYRLHFDSGPGKKAKDYARVHLFRSTGSDGVIRHFGMIHTHGREPLPGFGQEEIISHTSPLGALKRAFDETGGTLIDKFFLPVYPITLPYVKVFNESGVPVDPAGYYIENEEDRKRGIISIIGGTEAYKVTYGIDPDAPDVPRKTWFFLLDEVIVKKVDKATKSEFTDVEFNPKQDPQYDVDMTAIKSFDPDNGYEVFEAVINSFLLDDPDYAESMYFIRLLNPSFPSTATYIDKYEAGWGRDTEITVWGNITKNRIALNLRVDPAPGPEKAYFVPLYIGKLITMGKWPQLNSILITGTTEKDEIRVLSPSSGLTADKLSVRPSAPAPKVIQEQIGVIDHGGWASNGNDSVMLHRTIGGANYQRHVFQFITFDDKAAPDPEHKYNPSAYTDRYHVSAMAISHCNDGTIGVLDEVYAVHPKGIGQSEELEIVEDVHNEMVSIGDGETYIFHLRHAPIEGTLRLRLGAMPGETECTEILDGEYAIYTEEGLKPDGSPNPDKDKELKMIKIIRKEKTPKLGQVLYADYKFEQTYVFNLPTTPITPFRLPDVTPYNPIGWALLKSNTKLTP</sequence>
<evidence type="ECO:0000313" key="1">
    <source>
        <dbReference type="EMBL" id="BAU28170.1"/>
    </source>
</evidence>
<keyword evidence="2" id="KW-1185">Reference proteome</keyword>
<dbReference type="OrthoDB" id="2820053at2"/>
<organism evidence="1 2">
    <name type="scientific">Aneurinibacillus soli</name>
    <dbReference type="NCBI Taxonomy" id="1500254"/>
    <lineage>
        <taxon>Bacteria</taxon>
        <taxon>Bacillati</taxon>
        <taxon>Bacillota</taxon>
        <taxon>Bacilli</taxon>
        <taxon>Bacillales</taxon>
        <taxon>Paenibacillaceae</taxon>
        <taxon>Aneurinibacillus group</taxon>
        <taxon>Aneurinibacillus</taxon>
    </lineage>
</organism>
<dbReference type="AlphaFoldDB" id="A0A0U5AWS0"/>
<dbReference type="EMBL" id="AP017312">
    <property type="protein sequence ID" value="BAU28170.1"/>
    <property type="molecule type" value="Genomic_DNA"/>
</dbReference>
<protein>
    <submittedName>
        <fullName evidence="1">Uncharacterized protein</fullName>
    </submittedName>
</protein>